<reference evidence="1 2" key="1">
    <citation type="journal article" date="2018" name="Environ. Microbiol.">
        <title>Novel energy conservation strategies and behaviour of Pelotomaculum schinkii driving syntrophic propionate catabolism.</title>
        <authorList>
            <person name="Hidalgo-Ahumada C.A.P."/>
            <person name="Nobu M.K."/>
            <person name="Narihiro T."/>
            <person name="Tamaki H."/>
            <person name="Liu W.T."/>
            <person name="Kamagata Y."/>
            <person name="Stams A.J.M."/>
            <person name="Imachi H."/>
            <person name="Sousa D.Z."/>
        </authorList>
    </citation>
    <scope>NUCLEOTIDE SEQUENCE [LARGE SCALE GENOMIC DNA]</scope>
    <source>
        <strain evidence="1 2">HH</strain>
    </source>
</reference>
<sequence length="38" mass="4425">MVQADLDQVSYFAWDDLPPRAFPTDARVIEELRSRSQT</sequence>
<accession>A0A4Y7RFJ2</accession>
<protein>
    <submittedName>
        <fullName evidence="1">Uncharacterized protein</fullName>
    </submittedName>
</protein>
<dbReference type="Proteomes" id="UP000298324">
    <property type="component" value="Unassembled WGS sequence"/>
</dbReference>
<organism evidence="1 2">
    <name type="scientific">Pelotomaculum schinkii</name>
    <dbReference type="NCBI Taxonomy" id="78350"/>
    <lineage>
        <taxon>Bacteria</taxon>
        <taxon>Bacillati</taxon>
        <taxon>Bacillota</taxon>
        <taxon>Clostridia</taxon>
        <taxon>Eubacteriales</taxon>
        <taxon>Desulfotomaculaceae</taxon>
        <taxon>Pelotomaculum</taxon>
    </lineage>
</organism>
<evidence type="ECO:0000313" key="2">
    <source>
        <dbReference type="Proteomes" id="UP000298324"/>
    </source>
</evidence>
<gene>
    <name evidence="1" type="ORF">Psch_00629</name>
</gene>
<keyword evidence="2" id="KW-1185">Reference proteome</keyword>
<proteinExistence type="predicted"/>
<dbReference type="EMBL" id="QFGA01000001">
    <property type="protein sequence ID" value="TEB07087.1"/>
    <property type="molecule type" value="Genomic_DNA"/>
</dbReference>
<evidence type="ECO:0000313" key="1">
    <source>
        <dbReference type="EMBL" id="TEB07087.1"/>
    </source>
</evidence>
<comment type="caution">
    <text evidence="1">The sequence shown here is derived from an EMBL/GenBank/DDBJ whole genome shotgun (WGS) entry which is preliminary data.</text>
</comment>
<dbReference type="AlphaFoldDB" id="A0A4Y7RFJ2"/>
<name>A0A4Y7RFJ2_9FIRM</name>